<evidence type="ECO:0000313" key="6">
    <source>
        <dbReference type="Proteomes" id="UP000325577"/>
    </source>
</evidence>
<feature type="domain" description="Spen paralogue and orthologue SPOC C-terminal" evidence="4">
    <location>
        <begin position="40"/>
        <end position="91"/>
    </location>
</feature>
<evidence type="ECO:0000313" key="5">
    <source>
        <dbReference type="EMBL" id="KAA8547003.1"/>
    </source>
</evidence>
<dbReference type="Pfam" id="PF07744">
    <property type="entry name" value="SPOC"/>
    <property type="match status" value="1"/>
</dbReference>
<evidence type="ECO:0000256" key="2">
    <source>
        <dbReference type="ARBA" id="ARBA00022980"/>
    </source>
</evidence>
<dbReference type="Gene3D" id="3.40.1370.10">
    <property type="match status" value="1"/>
</dbReference>
<evidence type="ECO:0000259" key="4">
    <source>
        <dbReference type="Pfam" id="PF07744"/>
    </source>
</evidence>
<evidence type="ECO:0000256" key="1">
    <source>
        <dbReference type="ARBA" id="ARBA00010528"/>
    </source>
</evidence>
<dbReference type="GO" id="GO:0006412">
    <property type="term" value="P:translation"/>
    <property type="evidence" value="ECO:0007669"/>
    <property type="project" value="InterPro"/>
</dbReference>
<reference evidence="5 6" key="1">
    <citation type="submission" date="2019-09" db="EMBL/GenBank/DDBJ databases">
        <title>A chromosome-level genome assembly of the Chinese tupelo Nyssa sinensis.</title>
        <authorList>
            <person name="Yang X."/>
            <person name="Kang M."/>
            <person name="Yang Y."/>
            <person name="Xiong H."/>
            <person name="Wang M."/>
            <person name="Zhang Z."/>
            <person name="Wang Z."/>
            <person name="Wu H."/>
            <person name="Ma T."/>
            <person name="Liu J."/>
            <person name="Xi Z."/>
        </authorList>
    </citation>
    <scope>NUCLEOTIDE SEQUENCE [LARGE SCALE GENOMIC DNA]</scope>
    <source>
        <strain evidence="5">J267</strain>
        <tissue evidence="5">Leaf</tissue>
    </source>
</reference>
<dbReference type="InterPro" id="IPR023574">
    <property type="entry name" value="Ribosomal_uL4_dom_sf"/>
</dbReference>
<dbReference type="GO" id="GO:0003735">
    <property type="term" value="F:structural constituent of ribosome"/>
    <property type="evidence" value="ECO:0007669"/>
    <property type="project" value="InterPro"/>
</dbReference>
<keyword evidence="2" id="KW-0689">Ribosomal protein</keyword>
<organism evidence="5 6">
    <name type="scientific">Nyssa sinensis</name>
    <dbReference type="NCBI Taxonomy" id="561372"/>
    <lineage>
        <taxon>Eukaryota</taxon>
        <taxon>Viridiplantae</taxon>
        <taxon>Streptophyta</taxon>
        <taxon>Embryophyta</taxon>
        <taxon>Tracheophyta</taxon>
        <taxon>Spermatophyta</taxon>
        <taxon>Magnoliopsida</taxon>
        <taxon>eudicotyledons</taxon>
        <taxon>Gunneridae</taxon>
        <taxon>Pentapetalae</taxon>
        <taxon>asterids</taxon>
        <taxon>Cornales</taxon>
        <taxon>Nyssaceae</taxon>
        <taxon>Nyssa</taxon>
    </lineage>
</organism>
<dbReference type="GO" id="GO:0005840">
    <property type="term" value="C:ribosome"/>
    <property type="evidence" value="ECO:0007669"/>
    <property type="project" value="UniProtKB-KW"/>
</dbReference>
<dbReference type="Proteomes" id="UP000325577">
    <property type="component" value="Linkage Group LG1"/>
</dbReference>
<evidence type="ECO:0000256" key="3">
    <source>
        <dbReference type="ARBA" id="ARBA00023274"/>
    </source>
</evidence>
<accession>A0A5J5BV51</accession>
<dbReference type="InterPro" id="IPR045240">
    <property type="entry name" value="Ribosomal_uL4_euk/arch"/>
</dbReference>
<name>A0A5J5BV51_9ASTE</name>
<gene>
    <name evidence="5" type="ORF">F0562_003432</name>
</gene>
<dbReference type="EMBL" id="CM018032">
    <property type="protein sequence ID" value="KAA8547003.1"/>
    <property type="molecule type" value="Genomic_DNA"/>
</dbReference>
<keyword evidence="6" id="KW-1185">Reference proteome</keyword>
<dbReference type="OrthoDB" id="890529at2759"/>
<sequence length="241" mass="26177">MMASIQSDIANSIHITKSCRQPYAVSKKAGYQTSAESWGTGRAGLDMVTKHYAEATGSNIVLFLPEREGDFASYTEFLQYLSVKNKAGVASTSMQPLSQLQSQSLLLHSHSIDKQQIAPPRMEYSGVPLKEEKALQWDYNRAVTSPKQLILPTSDFLPVQLVRSTNTGAVSQAGVNLTPELIATLASEAPAKEKPSGLKSVQLHLKSSSLRPSLPMSATLDNIILPQGYRHQAPKQTGHSS</sequence>
<protein>
    <recommendedName>
        <fullName evidence="4">Spen paralogue and orthologue SPOC C-terminal domain-containing protein</fullName>
    </recommendedName>
</protein>
<comment type="similarity">
    <text evidence="1">Belongs to the universal ribosomal protein uL4 family.</text>
</comment>
<dbReference type="AlphaFoldDB" id="A0A5J5BV51"/>
<keyword evidence="3" id="KW-0687">Ribonucleoprotein</keyword>
<dbReference type="PANTHER" id="PTHR19431">
    <property type="entry name" value="60S RIBOSOMAL PROTEIN L4"/>
    <property type="match status" value="1"/>
</dbReference>
<dbReference type="GO" id="GO:1990904">
    <property type="term" value="C:ribonucleoprotein complex"/>
    <property type="evidence" value="ECO:0007669"/>
    <property type="project" value="UniProtKB-KW"/>
</dbReference>
<proteinExistence type="inferred from homology"/>
<dbReference type="InterPro" id="IPR012921">
    <property type="entry name" value="SPOC_C"/>
</dbReference>